<dbReference type="EMBL" id="JXXN02004879">
    <property type="protein sequence ID" value="THD20268.1"/>
    <property type="molecule type" value="Genomic_DNA"/>
</dbReference>
<protein>
    <recommendedName>
        <fullName evidence="6">G-protein coupled receptors family 1 profile domain-containing protein</fullName>
    </recommendedName>
</protein>
<evidence type="ECO:0000256" key="3">
    <source>
        <dbReference type="ARBA" id="ARBA00022989"/>
    </source>
</evidence>
<name>A0A4E0RET3_FASHE</name>
<feature type="transmembrane region" description="Helical" evidence="5">
    <location>
        <begin position="179"/>
        <end position="204"/>
    </location>
</feature>
<comment type="subcellular location">
    <subcellularLocation>
        <location evidence="1">Membrane</location>
    </subcellularLocation>
</comment>
<evidence type="ECO:0000256" key="2">
    <source>
        <dbReference type="ARBA" id="ARBA00022692"/>
    </source>
</evidence>
<proteinExistence type="predicted"/>
<dbReference type="PANTHER" id="PTHR45698">
    <property type="entry name" value="TRACE AMINE-ASSOCIATED RECEPTOR 19N-RELATED"/>
    <property type="match status" value="1"/>
</dbReference>
<accession>A0A4E0RET3</accession>
<evidence type="ECO:0000256" key="4">
    <source>
        <dbReference type="ARBA" id="ARBA00023136"/>
    </source>
</evidence>
<dbReference type="SUPFAM" id="SSF81321">
    <property type="entry name" value="Family A G protein-coupled receptor-like"/>
    <property type="match status" value="1"/>
</dbReference>
<dbReference type="InterPro" id="IPR017452">
    <property type="entry name" value="GPCR_Rhodpsn_7TM"/>
</dbReference>
<keyword evidence="4 5" id="KW-0472">Membrane</keyword>
<sequence length="328" mass="37451">MNQIVNGKDDKVLTPFNHVAIWIVSILGLTGNLAGFISTYRIHIGFPATRLLIRLQYVWDTIGIIIVAIYWVTFNLNIPPEILTNSVFSSLWSSYYVAAIPIILSLTNTMLLSVDRYWAIVWFKKYRRDSLYYRSTLITIMFVWTIVITMPTAILGYLSVNVHLIGADLITIYRKAKSILQFILCLIGPSILICTTQTHILIILNRLNSGRSTGLSSTDGGDRPKENTVDDDMRALSKSIIIMMVAFFLVRFPSYFGYILTAFGMVKPLTVQEWKIQTIVSLSVNFCINPFALIFTIKGSRGCIFHRLHSYVKLIRHWCSRCLFQRSN</sequence>
<feature type="transmembrane region" description="Helical" evidence="5">
    <location>
        <begin position="135"/>
        <end position="159"/>
    </location>
</feature>
<organism evidence="7 8">
    <name type="scientific">Fasciola hepatica</name>
    <name type="common">Liver fluke</name>
    <dbReference type="NCBI Taxonomy" id="6192"/>
    <lineage>
        <taxon>Eukaryota</taxon>
        <taxon>Metazoa</taxon>
        <taxon>Spiralia</taxon>
        <taxon>Lophotrochozoa</taxon>
        <taxon>Platyhelminthes</taxon>
        <taxon>Trematoda</taxon>
        <taxon>Digenea</taxon>
        <taxon>Plagiorchiida</taxon>
        <taxon>Echinostomata</taxon>
        <taxon>Echinostomatoidea</taxon>
        <taxon>Fasciolidae</taxon>
        <taxon>Fasciola</taxon>
    </lineage>
</organism>
<dbReference type="GO" id="GO:0016020">
    <property type="term" value="C:membrane"/>
    <property type="evidence" value="ECO:0007669"/>
    <property type="project" value="UniProtKB-SubCell"/>
</dbReference>
<evidence type="ECO:0000256" key="1">
    <source>
        <dbReference type="ARBA" id="ARBA00004370"/>
    </source>
</evidence>
<keyword evidence="3 5" id="KW-1133">Transmembrane helix</keyword>
<dbReference type="Proteomes" id="UP000230066">
    <property type="component" value="Unassembled WGS sequence"/>
</dbReference>
<feature type="transmembrane region" description="Helical" evidence="5">
    <location>
        <begin position="93"/>
        <end position="114"/>
    </location>
</feature>
<reference evidence="7" key="1">
    <citation type="submission" date="2019-03" db="EMBL/GenBank/DDBJ databases">
        <title>Improved annotation for the trematode Fasciola hepatica.</title>
        <authorList>
            <person name="Choi Y.-J."/>
            <person name="Martin J."/>
            <person name="Mitreva M."/>
        </authorList>
    </citation>
    <scope>NUCLEOTIDE SEQUENCE [LARGE SCALE GENOMIC DNA]</scope>
</reference>
<dbReference type="PROSITE" id="PS50262">
    <property type="entry name" value="G_PROTEIN_RECEP_F1_2"/>
    <property type="match status" value="1"/>
</dbReference>
<feature type="transmembrane region" description="Helical" evidence="5">
    <location>
        <begin position="240"/>
        <end position="264"/>
    </location>
</feature>
<dbReference type="CDD" id="cd00637">
    <property type="entry name" value="7tm_classA_rhodopsin-like"/>
    <property type="match status" value="1"/>
</dbReference>
<evidence type="ECO:0000313" key="7">
    <source>
        <dbReference type="EMBL" id="THD20268.1"/>
    </source>
</evidence>
<evidence type="ECO:0000313" key="8">
    <source>
        <dbReference type="Proteomes" id="UP000230066"/>
    </source>
</evidence>
<evidence type="ECO:0000256" key="5">
    <source>
        <dbReference type="SAM" id="Phobius"/>
    </source>
</evidence>
<keyword evidence="2 5" id="KW-0812">Transmembrane</keyword>
<feature type="transmembrane region" description="Helical" evidence="5">
    <location>
        <begin position="20"/>
        <end position="40"/>
    </location>
</feature>
<comment type="caution">
    <text evidence="7">The sequence shown here is derived from an EMBL/GenBank/DDBJ whole genome shotgun (WGS) entry which is preliminary data.</text>
</comment>
<feature type="transmembrane region" description="Helical" evidence="5">
    <location>
        <begin position="276"/>
        <end position="297"/>
    </location>
</feature>
<dbReference type="Gene3D" id="1.20.1070.10">
    <property type="entry name" value="Rhodopsin 7-helix transmembrane proteins"/>
    <property type="match status" value="1"/>
</dbReference>
<keyword evidence="8" id="KW-1185">Reference proteome</keyword>
<dbReference type="PRINTS" id="PR00237">
    <property type="entry name" value="GPCRRHODOPSN"/>
</dbReference>
<dbReference type="InterPro" id="IPR000276">
    <property type="entry name" value="GPCR_Rhodpsn"/>
</dbReference>
<dbReference type="GO" id="GO:0004930">
    <property type="term" value="F:G protein-coupled receptor activity"/>
    <property type="evidence" value="ECO:0007669"/>
    <property type="project" value="InterPro"/>
</dbReference>
<dbReference type="PANTHER" id="PTHR45698:SF1">
    <property type="entry name" value="TRACE AMINE-ASSOCIATED RECEPTOR 13C-LIKE"/>
    <property type="match status" value="1"/>
</dbReference>
<feature type="transmembrane region" description="Helical" evidence="5">
    <location>
        <begin position="52"/>
        <end position="73"/>
    </location>
</feature>
<feature type="domain" description="G-protein coupled receptors family 1 profile" evidence="6">
    <location>
        <begin position="105"/>
        <end position="293"/>
    </location>
</feature>
<evidence type="ECO:0000259" key="6">
    <source>
        <dbReference type="PROSITE" id="PS50262"/>
    </source>
</evidence>
<dbReference type="AlphaFoldDB" id="A0A4E0RET3"/>
<gene>
    <name evidence="7" type="ORF">D915_008983</name>
</gene>